<accession>A0A9P3GGW4</accession>
<organism evidence="2 3">
    <name type="scientific">Phanerochaete sordida</name>
    <dbReference type="NCBI Taxonomy" id="48140"/>
    <lineage>
        <taxon>Eukaryota</taxon>
        <taxon>Fungi</taxon>
        <taxon>Dikarya</taxon>
        <taxon>Basidiomycota</taxon>
        <taxon>Agaricomycotina</taxon>
        <taxon>Agaricomycetes</taxon>
        <taxon>Polyporales</taxon>
        <taxon>Phanerochaetaceae</taxon>
        <taxon>Phanerochaete</taxon>
    </lineage>
</organism>
<feature type="chain" id="PRO_5040232034" evidence="1">
    <location>
        <begin position="27"/>
        <end position="69"/>
    </location>
</feature>
<evidence type="ECO:0000313" key="2">
    <source>
        <dbReference type="EMBL" id="GJE95763.1"/>
    </source>
</evidence>
<keyword evidence="3" id="KW-1185">Reference proteome</keyword>
<name>A0A9P3GGW4_9APHY</name>
<keyword evidence="1" id="KW-0732">Signal</keyword>
<feature type="signal peptide" evidence="1">
    <location>
        <begin position="1"/>
        <end position="26"/>
    </location>
</feature>
<evidence type="ECO:0000313" key="3">
    <source>
        <dbReference type="Proteomes" id="UP000703269"/>
    </source>
</evidence>
<gene>
    <name evidence="2" type="ORF">PsYK624_119500</name>
</gene>
<protein>
    <submittedName>
        <fullName evidence="2">Uncharacterized protein</fullName>
    </submittedName>
</protein>
<dbReference type="AlphaFoldDB" id="A0A9P3GGW4"/>
<dbReference type="EMBL" id="BPQB01000052">
    <property type="protein sequence ID" value="GJE95763.1"/>
    <property type="molecule type" value="Genomic_DNA"/>
</dbReference>
<reference evidence="2 3" key="1">
    <citation type="submission" date="2021-08" db="EMBL/GenBank/DDBJ databases">
        <title>Draft Genome Sequence of Phanerochaete sordida strain YK-624.</title>
        <authorList>
            <person name="Mori T."/>
            <person name="Dohra H."/>
            <person name="Suzuki T."/>
            <person name="Kawagishi H."/>
            <person name="Hirai H."/>
        </authorList>
    </citation>
    <scope>NUCLEOTIDE SEQUENCE [LARGE SCALE GENOMIC DNA]</scope>
    <source>
        <strain evidence="2 3">YK-624</strain>
    </source>
</reference>
<evidence type="ECO:0000256" key="1">
    <source>
        <dbReference type="SAM" id="SignalP"/>
    </source>
</evidence>
<sequence length="69" mass="7237">MYSTAYTSFLLASIFLLATIAIPASACYGTLSPVQPRHDKALQMRKPDISATSSPAVGACDGCEGSHMD</sequence>
<proteinExistence type="predicted"/>
<dbReference type="Proteomes" id="UP000703269">
    <property type="component" value="Unassembled WGS sequence"/>
</dbReference>
<comment type="caution">
    <text evidence="2">The sequence shown here is derived from an EMBL/GenBank/DDBJ whole genome shotgun (WGS) entry which is preliminary data.</text>
</comment>